<sequence length="277" mass="31595">MTREDILSRIGSILDELKTECRSLYIQSSIQPVDLELFEANANFLKEHVLILKKIVDKENVVVPSLSKEIHTPSVSIDELLIKEDKSKVEHSFHEEQPVVDEAVKAELKLEEKPKVAEDLKKIETEAEPISIAEPEVAPLRTVEVEQEPVLSADEKIKKEEEAWAEINRQFQTKVPTLNDSISSANKDKVELNTTFKPPVTDLKKAIGFNDKFAFIKGLFNNSVESFESALKDLNACTNYNEANHYIEQQLASKYEWGIKPELKEQFTAIVKQRFNE</sequence>
<reference evidence="1 2" key="1">
    <citation type="submission" date="2018-01" db="EMBL/GenBank/DDBJ databases">
        <authorList>
            <person name="Gaut B.S."/>
            <person name="Morton B.R."/>
            <person name="Clegg M.T."/>
            <person name="Duvall M.R."/>
        </authorList>
    </citation>
    <scope>NUCLEOTIDE SEQUENCE [LARGE SCALE GENOMIC DNA]</scope>
    <source>
        <strain evidence="1 2">HR-AV</strain>
    </source>
</reference>
<protein>
    <submittedName>
        <fullName evidence="1">Uncharacterized protein</fullName>
    </submittedName>
</protein>
<name>A0A2S5A7L7_9SPHI</name>
<proteinExistence type="predicted"/>
<dbReference type="OrthoDB" id="1100725at2"/>
<dbReference type="EMBL" id="PQVF01000002">
    <property type="protein sequence ID" value="POY38504.1"/>
    <property type="molecule type" value="Genomic_DNA"/>
</dbReference>
<keyword evidence="2" id="KW-1185">Reference proteome</keyword>
<accession>A0A2S5A7L7</accession>
<gene>
    <name evidence="1" type="ORF">C3K47_03665</name>
</gene>
<dbReference type="RefSeq" id="WP_103787761.1">
    <property type="nucleotide sequence ID" value="NZ_PQVF01000002.1"/>
</dbReference>
<dbReference type="AlphaFoldDB" id="A0A2S5A7L7"/>
<comment type="caution">
    <text evidence="1">The sequence shown here is derived from an EMBL/GenBank/DDBJ whole genome shotgun (WGS) entry which is preliminary data.</text>
</comment>
<evidence type="ECO:0000313" key="2">
    <source>
        <dbReference type="Proteomes" id="UP000236893"/>
    </source>
</evidence>
<organism evidence="1 2">
    <name type="scientific">Solitalea longa</name>
    <dbReference type="NCBI Taxonomy" id="2079460"/>
    <lineage>
        <taxon>Bacteria</taxon>
        <taxon>Pseudomonadati</taxon>
        <taxon>Bacteroidota</taxon>
        <taxon>Sphingobacteriia</taxon>
        <taxon>Sphingobacteriales</taxon>
        <taxon>Sphingobacteriaceae</taxon>
        <taxon>Solitalea</taxon>
    </lineage>
</organism>
<dbReference type="Proteomes" id="UP000236893">
    <property type="component" value="Unassembled WGS sequence"/>
</dbReference>
<evidence type="ECO:0000313" key="1">
    <source>
        <dbReference type="EMBL" id="POY38504.1"/>
    </source>
</evidence>